<dbReference type="GO" id="GO:0071897">
    <property type="term" value="P:DNA biosynthetic process"/>
    <property type="evidence" value="ECO:0007669"/>
    <property type="project" value="UniProtKB-ARBA"/>
</dbReference>
<keyword evidence="4" id="KW-1185">Reference proteome</keyword>
<dbReference type="PANTHER" id="PTHR48462:SF1">
    <property type="entry name" value="PROTEIN, PUTATIVE-RELATED"/>
    <property type="match status" value="1"/>
</dbReference>
<evidence type="ECO:0000313" key="3">
    <source>
        <dbReference type="EMBL" id="KAF0290112.1"/>
    </source>
</evidence>
<evidence type="ECO:0000256" key="1">
    <source>
        <dbReference type="SAM" id="MobiDB-lite"/>
    </source>
</evidence>
<dbReference type="Pfam" id="PF00078">
    <property type="entry name" value="RVT_1"/>
    <property type="match status" value="1"/>
</dbReference>
<dbReference type="Proteomes" id="UP000440578">
    <property type="component" value="Unassembled WGS sequence"/>
</dbReference>
<dbReference type="OrthoDB" id="7485566at2759"/>
<dbReference type="EMBL" id="VIIS01001980">
    <property type="protein sequence ID" value="KAF0290112.1"/>
    <property type="molecule type" value="Genomic_DNA"/>
</dbReference>
<sequence length="943" mass="102172">MTSTPLIHVQSSVETNRVKNPVHGKRQRPEHNEDGRLQRSVAAKIEDGDVRGAIRLLASKDQLAQSSQEIIDSLQLKHPPSPDDLALPAAPDESIQPCQVTEPEVAASIASFDTGSSAGLDGLRPAHLKDLTTRSTGEAGVRLISALTALVNLVLSGDVPASARDAFFGGALTALRKPGGGVRPIAVGNTYRRLATKVALKPISAELGDLLRPVQLGYGTTGGCEAAAHATRRFNDELGEGSAIIKIDMRNAFNSIRRDHFLHQVRERVPSLFHLLWQAYSAPTPLFYETATITSATGLQQGDPCGPAVFALAIDQVARGVTAPFNCWYLDDGTIGGQVSTICLDLQKLIPAMASIGLSINARKCEIILPDGSADEEAMQAVRRIHELIPGAAVLSASEQTILGAPITEAAADTVMEEKQGELKHMVERLHHLDAHTALFLLRNCIWLPKLQYLLRASPLYRQASLLSQLDAVMQSALTSISNVKLTGASWEQAVLPTRYGGLGLRLLVDVALPSYVSSLHACHGIIYSCLPDSMTACVTEEREKAVNDWQEAAGGENVPERDEQLKQKAWDAVLAKQQQEKLLSEANQYDRARLLSTAAPESGAWLHAAPSANLGTLLHRETLRVAIALRLGADVCRPHRCRCGSIADSKGYHALTCKFSAGRHPRHTALNDIVRRALQSARIPSLLEPTGVDRGDGKRPDGISIFPFQNGMCLAWDATCVNTYADSHVLAAATSAGTAAREAEVKKRKKYDDLTQRFHFEPLAFETSGACGPSTKVFVQELGARIASVTENRRETAWLWQRLALAVVRGNAASILQTAEHEVQQKRREQETGTWRGRTVQNRRNGLREEPLGVGELHCALPSRNPLDDPELAQYLKPRAAPRSVDERVATTQELTDQLLSIAPSCSEVSPGSPRPNRLATYASLLAEMKRDAVSGYVEPGG</sequence>
<accession>A0A6A4VI24</accession>
<organism evidence="3 4">
    <name type="scientific">Amphibalanus amphitrite</name>
    <name type="common">Striped barnacle</name>
    <name type="synonym">Balanus amphitrite</name>
    <dbReference type="NCBI Taxonomy" id="1232801"/>
    <lineage>
        <taxon>Eukaryota</taxon>
        <taxon>Metazoa</taxon>
        <taxon>Ecdysozoa</taxon>
        <taxon>Arthropoda</taxon>
        <taxon>Crustacea</taxon>
        <taxon>Multicrustacea</taxon>
        <taxon>Cirripedia</taxon>
        <taxon>Thoracica</taxon>
        <taxon>Thoracicalcarea</taxon>
        <taxon>Balanomorpha</taxon>
        <taxon>Balanoidea</taxon>
        <taxon>Balanidae</taxon>
        <taxon>Amphibalaninae</taxon>
        <taxon>Amphibalanus</taxon>
    </lineage>
</organism>
<dbReference type="AlphaFoldDB" id="A0A6A4VI24"/>
<feature type="domain" description="Reverse transcriptase" evidence="2">
    <location>
        <begin position="156"/>
        <end position="407"/>
    </location>
</feature>
<protein>
    <submittedName>
        <fullName evidence="3">Retrotransposable element SLACS protein</fullName>
    </submittedName>
</protein>
<dbReference type="PROSITE" id="PS50878">
    <property type="entry name" value="RT_POL"/>
    <property type="match status" value="1"/>
</dbReference>
<name>A0A6A4VI24_AMPAM</name>
<dbReference type="SUPFAM" id="SSF56672">
    <property type="entry name" value="DNA/RNA polymerases"/>
    <property type="match status" value="1"/>
</dbReference>
<comment type="caution">
    <text evidence="3">The sequence shown here is derived from an EMBL/GenBank/DDBJ whole genome shotgun (WGS) entry which is preliminary data.</text>
</comment>
<gene>
    <name evidence="3" type="primary">RTP2_1</name>
    <name evidence="3" type="ORF">FJT64_011665</name>
</gene>
<proteinExistence type="predicted"/>
<evidence type="ECO:0000259" key="2">
    <source>
        <dbReference type="PROSITE" id="PS50878"/>
    </source>
</evidence>
<dbReference type="InterPro" id="IPR000477">
    <property type="entry name" value="RT_dom"/>
</dbReference>
<dbReference type="InterPro" id="IPR043502">
    <property type="entry name" value="DNA/RNA_pol_sf"/>
</dbReference>
<feature type="compositionally biased region" description="Basic and acidic residues" evidence="1">
    <location>
        <begin position="27"/>
        <end position="37"/>
    </location>
</feature>
<feature type="region of interest" description="Disordered" evidence="1">
    <location>
        <begin position="825"/>
        <end position="849"/>
    </location>
</feature>
<feature type="region of interest" description="Disordered" evidence="1">
    <location>
        <begin position="14"/>
        <end position="39"/>
    </location>
</feature>
<evidence type="ECO:0000313" key="4">
    <source>
        <dbReference type="Proteomes" id="UP000440578"/>
    </source>
</evidence>
<reference evidence="3 4" key="1">
    <citation type="submission" date="2019-07" db="EMBL/GenBank/DDBJ databases">
        <title>Draft genome assembly of a fouling barnacle, Amphibalanus amphitrite (Darwin, 1854): The first reference genome for Thecostraca.</title>
        <authorList>
            <person name="Kim W."/>
        </authorList>
    </citation>
    <scope>NUCLEOTIDE SEQUENCE [LARGE SCALE GENOMIC DNA]</scope>
    <source>
        <strain evidence="3">SNU_AA5</strain>
        <tissue evidence="3">Soma without cirri and trophi</tissue>
    </source>
</reference>
<dbReference type="PANTHER" id="PTHR48462">
    <property type="entry name" value="PROTEIN, PUTATIVE-RELATED"/>
    <property type="match status" value="1"/>
</dbReference>